<keyword evidence="5 7" id="KW-1133">Transmembrane helix</keyword>
<feature type="transmembrane region" description="Helical" evidence="7">
    <location>
        <begin position="107"/>
        <end position="126"/>
    </location>
</feature>
<comment type="similarity">
    <text evidence="2 7">Belongs to the PsiE family.</text>
</comment>
<dbReference type="GO" id="GO:0016036">
    <property type="term" value="P:cellular response to phosphate starvation"/>
    <property type="evidence" value="ECO:0007669"/>
    <property type="project" value="InterPro"/>
</dbReference>
<evidence type="ECO:0000256" key="1">
    <source>
        <dbReference type="ARBA" id="ARBA00004429"/>
    </source>
</evidence>
<dbReference type="PANTHER" id="PTHR37819:SF1">
    <property type="entry name" value="PROTEIN PSIE"/>
    <property type="match status" value="1"/>
</dbReference>
<dbReference type="EMBL" id="CP009286">
    <property type="protein sequence ID" value="AIQ63812.1"/>
    <property type="molecule type" value="Genomic_DNA"/>
</dbReference>
<dbReference type="PANTHER" id="PTHR37819">
    <property type="entry name" value="PROTEIN PSIE"/>
    <property type="match status" value="1"/>
</dbReference>
<proteinExistence type="inferred from homology"/>
<dbReference type="OrthoDB" id="9792470at2"/>
<accession>A0A089LSC7</accession>
<dbReference type="Proteomes" id="UP000029507">
    <property type="component" value="Chromosome"/>
</dbReference>
<dbReference type="STRING" id="169760.PSTEL_12675"/>
<dbReference type="RefSeq" id="WP_038695618.1">
    <property type="nucleotide sequence ID" value="NZ_CP009286.1"/>
</dbReference>
<evidence type="ECO:0000256" key="6">
    <source>
        <dbReference type="ARBA" id="ARBA00023136"/>
    </source>
</evidence>
<dbReference type="AlphaFoldDB" id="A0A089LSC7"/>
<sequence length="135" mass="15429">MKLKSKVALIPLILQWTLNASLVVLAAILVVLLGKETYLIFGFINDGGHLNKLELLEALLIYFLYFEFIALIIKYFEAHYHFPLRYFVYIGITAIIRLIIVDHETPMATLLYSGAILVLVITLYIANSKLLKRES</sequence>
<evidence type="ECO:0000256" key="4">
    <source>
        <dbReference type="ARBA" id="ARBA00022692"/>
    </source>
</evidence>
<keyword evidence="6 7" id="KW-0472">Membrane</keyword>
<reference evidence="8 9" key="1">
    <citation type="submission" date="2014-08" db="EMBL/GenBank/DDBJ databases">
        <title>Comparative genomics of the Paenibacillus odorifer group.</title>
        <authorList>
            <person name="den Bakker H.C."/>
            <person name="Tsai Y.-C."/>
            <person name="Martin N."/>
            <person name="Korlach J."/>
            <person name="Wiedmann M."/>
        </authorList>
    </citation>
    <scope>NUCLEOTIDE SEQUENCE [LARGE SCALE GENOMIC DNA]</scope>
    <source>
        <strain evidence="8 9">DSM 14472</strain>
    </source>
</reference>
<evidence type="ECO:0000313" key="9">
    <source>
        <dbReference type="Proteomes" id="UP000029507"/>
    </source>
</evidence>
<dbReference type="Pfam" id="PF06146">
    <property type="entry name" value="PsiE"/>
    <property type="match status" value="1"/>
</dbReference>
<dbReference type="KEGG" id="pste:PSTEL_12675"/>
<keyword evidence="4 7" id="KW-0812">Transmembrane</keyword>
<dbReference type="NCBIfam" id="NF002765">
    <property type="entry name" value="PRK02833.1-3"/>
    <property type="match status" value="1"/>
</dbReference>
<organism evidence="8 9">
    <name type="scientific">Paenibacillus stellifer</name>
    <dbReference type="NCBI Taxonomy" id="169760"/>
    <lineage>
        <taxon>Bacteria</taxon>
        <taxon>Bacillati</taxon>
        <taxon>Bacillota</taxon>
        <taxon>Bacilli</taxon>
        <taxon>Bacillales</taxon>
        <taxon>Paenibacillaceae</taxon>
        <taxon>Paenibacillus</taxon>
    </lineage>
</organism>
<comment type="caution">
    <text evidence="7">Lacks conserved residue(s) required for the propagation of feature annotation.</text>
</comment>
<dbReference type="InterPro" id="IPR020948">
    <property type="entry name" value="P_starv_induced_PsiE-like"/>
</dbReference>
<dbReference type="HAMAP" id="MF_01048">
    <property type="entry name" value="PsiE"/>
    <property type="match status" value="1"/>
</dbReference>
<dbReference type="HOGENOM" id="CLU_127561_0_0_9"/>
<evidence type="ECO:0000256" key="7">
    <source>
        <dbReference type="HAMAP-Rule" id="MF_01048"/>
    </source>
</evidence>
<evidence type="ECO:0000313" key="8">
    <source>
        <dbReference type="EMBL" id="AIQ63812.1"/>
    </source>
</evidence>
<evidence type="ECO:0000256" key="5">
    <source>
        <dbReference type="ARBA" id="ARBA00022989"/>
    </source>
</evidence>
<name>A0A089LSC7_9BACL</name>
<evidence type="ECO:0000256" key="3">
    <source>
        <dbReference type="ARBA" id="ARBA00022475"/>
    </source>
</evidence>
<protein>
    <recommendedName>
        <fullName evidence="7">Protein PsiE homolog</fullName>
    </recommendedName>
</protein>
<dbReference type="InterPro" id="IPR009315">
    <property type="entry name" value="P_starv_induced_PsiE"/>
</dbReference>
<keyword evidence="3 7" id="KW-1003">Cell membrane</keyword>
<keyword evidence="9" id="KW-1185">Reference proteome</keyword>
<evidence type="ECO:0000256" key="2">
    <source>
        <dbReference type="ARBA" id="ARBA00005632"/>
    </source>
</evidence>
<comment type="subcellular location">
    <subcellularLocation>
        <location evidence="1">Cell inner membrane</location>
        <topology evidence="1">Multi-pass membrane protein</topology>
    </subcellularLocation>
    <subcellularLocation>
        <location evidence="7">Cell membrane</location>
        <topology evidence="7">Multi-pass membrane protein</topology>
    </subcellularLocation>
</comment>
<gene>
    <name evidence="7" type="primary">psiE</name>
    <name evidence="8" type="ORF">PSTEL_12675</name>
</gene>
<feature type="transmembrane region" description="Helical" evidence="7">
    <location>
        <begin position="59"/>
        <end position="76"/>
    </location>
</feature>
<dbReference type="GO" id="GO:0005886">
    <property type="term" value="C:plasma membrane"/>
    <property type="evidence" value="ECO:0007669"/>
    <property type="project" value="UniProtKB-SubCell"/>
</dbReference>
<dbReference type="PIRSF" id="PIRSF029598">
    <property type="entry name" value="PsiE"/>
    <property type="match status" value="1"/>
</dbReference>
<feature type="transmembrane region" description="Helical" evidence="7">
    <location>
        <begin position="83"/>
        <end position="101"/>
    </location>
</feature>